<organism evidence="2 3">
    <name type="scientific">Cynara cardunculus var. scolymus</name>
    <name type="common">Globe artichoke</name>
    <name type="synonym">Cynara scolymus</name>
    <dbReference type="NCBI Taxonomy" id="59895"/>
    <lineage>
        <taxon>Eukaryota</taxon>
        <taxon>Viridiplantae</taxon>
        <taxon>Streptophyta</taxon>
        <taxon>Embryophyta</taxon>
        <taxon>Tracheophyta</taxon>
        <taxon>Spermatophyta</taxon>
        <taxon>Magnoliopsida</taxon>
        <taxon>eudicotyledons</taxon>
        <taxon>Gunneridae</taxon>
        <taxon>Pentapetalae</taxon>
        <taxon>asterids</taxon>
        <taxon>campanulids</taxon>
        <taxon>Asterales</taxon>
        <taxon>Asteraceae</taxon>
        <taxon>Carduoideae</taxon>
        <taxon>Cardueae</taxon>
        <taxon>Carduinae</taxon>
        <taxon>Cynara</taxon>
    </lineage>
</organism>
<accession>A0A103YNR0</accession>
<dbReference type="AlphaFoldDB" id="A0A103YNR0"/>
<comment type="caution">
    <text evidence="2">The sequence shown here is derived from an EMBL/GenBank/DDBJ whole genome shotgun (WGS) entry which is preliminary data.</text>
</comment>
<evidence type="ECO:0000313" key="2">
    <source>
        <dbReference type="EMBL" id="KVI12462.1"/>
    </source>
</evidence>
<reference evidence="2 3" key="1">
    <citation type="journal article" date="2016" name="Sci. Rep.">
        <title>The genome sequence of the outbreeding globe artichoke constructed de novo incorporating a phase-aware low-pass sequencing strategy of F1 progeny.</title>
        <authorList>
            <person name="Scaglione D."/>
            <person name="Reyes-Chin-Wo S."/>
            <person name="Acquadro A."/>
            <person name="Froenicke L."/>
            <person name="Portis E."/>
            <person name="Beitel C."/>
            <person name="Tirone M."/>
            <person name="Mauro R."/>
            <person name="Lo Monaco A."/>
            <person name="Mauromicale G."/>
            <person name="Faccioli P."/>
            <person name="Cattivelli L."/>
            <person name="Rieseberg L."/>
            <person name="Michelmore R."/>
            <person name="Lanteri S."/>
        </authorList>
    </citation>
    <scope>NUCLEOTIDE SEQUENCE [LARGE SCALE GENOMIC DNA]</scope>
    <source>
        <strain evidence="2">2C</strain>
    </source>
</reference>
<dbReference type="EMBL" id="LEKV01000001">
    <property type="protein sequence ID" value="KVI12462.1"/>
    <property type="molecule type" value="Genomic_DNA"/>
</dbReference>
<dbReference type="Gene3D" id="2.30.240.10">
    <property type="entry name" value="At5g01610-like"/>
    <property type="match status" value="1"/>
</dbReference>
<dbReference type="InterPro" id="IPR007493">
    <property type="entry name" value="DUF538"/>
</dbReference>
<dbReference type="InterPro" id="IPR036758">
    <property type="entry name" value="At5g01610-like"/>
</dbReference>
<gene>
    <name evidence="2" type="ORF">Ccrd_009080</name>
</gene>
<keyword evidence="3" id="KW-1185">Reference proteome</keyword>
<proteinExistence type="predicted"/>
<evidence type="ECO:0008006" key="4">
    <source>
        <dbReference type="Google" id="ProtNLM"/>
    </source>
</evidence>
<keyword evidence="1" id="KW-0732">Signal</keyword>
<protein>
    <recommendedName>
        <fullName evidence="4">DUF538 domain-containing protein</fullName>
    </recommendedName>
</protein>
<dbReference type="PANTHER" id="PTHR31676:SF156">
    <property type="entry name" value="F22D16.19 PROTEIN"/>
    <property type="match status" value="1"/>
</dbReference>
<evidence type="ECO:0000313" key="3">
    <source>
        <dbReference type="Proteomes" id="UP000243975"/>
    </source>
</evidence>
<name>A0A103YNR0_CYNCS</name>
<feature type="signal peptide" evidence="1">
    <location>
        <begin position="1"/>
        <end position="23"/>
    </location>
</feature>
<dbReference type="Pfam" id="PF04398">
    <property type="entry name" value="DUF538"/>
    <property type="match status" value="1"/>
</dbReference>
<dbReference type="Proteomes" id="UP000243975">
    <property type="component" value="Unassembled WGS sequence"/>
</dbReference>
<feature type="chain" id="PRO_5007119884" description="DUF538 domain-containing protein" evidence="1">
    <location>
        <begin position="24"/>
        <end position="164"/>
    </location>
</feature>
<dbReference type="OMA" id="DECHDCG"/>
<sequence length="164" mass="18033">MSSPATILCFFILLLISAAITVAEKPTVYEVLKQYDFPAGLLPTGVTDYTLNNSTGEFEVMLGETCSFSVDGYDLKYKSTISGVISKDKLRKLKGVSVKLLFIWVDIVEVSRDEDELDFSVGILSAGFDIEGFEESPECGCGFDCNGLEIEGEKKSEVDDLFTY</sequence>
<dbReference type="SUPFAM" id="SSF141562">
    <property type="entry name" value="At5g01610-like"/>
    <property type="match status" value="1"/>
</dbReference>
<dbReference type="PANTHER" id="PTHR31676">
    <property type="entry name" value="T31J12.3 PROTEIN-RELATED"/>
    <property type="match status" value="1"/>
</dbReference>
<dbReference type="Gramene" id="KVI12462">
    <property type="protein sequence ID" value="KVI12462"/>
    <property type="gene ID" value="Ccrd_009080"/>
</dbReference>
<evidence type="ECO:0000256" key="1">
    <source>
        <dbReference type="SAM" id="SignalP"/>
    </source>
</evidence>
<dbReference type="STRING" id="59895.A0A103YNR0"/>